<feature type="domain" description="C2H2-type" evidence="11">
    <location>
        <begin position="68"/>
        <end position="95"/>
    </location>
</feature>
<dbReference type="Gene3D" id="3.30.160.60">
    <property type="entry name" value="Classic Zinc Finger"/>
    <property type="match status" value="8"/>
</dbReference>
<keyword evidence="9" id="KW-0539">Nucleus</keyword>
<name>A0A336LZN6_CULSO</name>
<feature type="domain" description="C2H2-type" evidence="11">
    <location>
        <begin position="441"/>
        <end position="468"/>
    </location>
</feature>
<evidence type="ECO:0000256" key="7">
    <source>
        <dbReference type="ARBA" id="ARBA00023125"/>
    </source>
</evidence>
<evidence type="ECO:0000256" key="1">
    <source>
        <dbReference type="ARBA" id="ARBA00004123"/>
    </source>
</evidence>
<dbReference type="Pfam" id="PF00096">
    <property type="entry name" value="zf-C2H2"/>
    <property type="match status" value="3"/>
</dbReference>
<dbReference type="GO" id="GO:0005634">
    <property type="term" value="C:nucleus"/>
    <property type="evidence" value="ECO:0007669"/>
    <property type="project" value="UniProtKB-SubCell"/>
</dbReference>
<dbReference type="InterPro" id="IPR036236">
    <property type="entry name" value="Znf_C2H2_sf"/>
</dbReference>
<evidence type="ECO:0000256" key="6">
    <source>
        <dbReference type="ARBA" id="ARBA00023015"/>
    </source>
</evidence>
<evidence type="ECO:0000256" key="8">
    <source>
        <dbReference type="ARBA" id="ARBA00023163"/>
    </source>
</evidence>
<keyword evidence="4 10" id="KW-0863">Zinc-finger</keyword>
<gene>
    <name evidence="12" type="primary">CSON008615</name>
</gene>
<feature type="domain" description="C2H2-type" evidence="11">
    <location>
        <begin position="33"/>
        <end position="67"/>
    </location>
</feature>
<feature type="domain" description="C2H2-type" evidence="11">
    <location>
        <begin position="96"/>
        <end position="123"/>
    </location>
</feature>
<evidence type="ECO:0000256" key="9">
    <source>
        <dbReference type="ARBA" id="ARBA00023242"/>
    </source>
</evidence>
<feature type="domain" description="C2H2-type" evidence="11">
    <location>
        <begin position="385"/>
        <end position="412"/>
    </location>
</feature>
<dbReference type="VEuPathDB" id="VectorBase:CSON008615"/>
<keyword evidence="3" id="KW-0677">Repeat</keyword>
<keyword evidence="5" id="KW-0862">Zinc</keyword>
<accession>A0A336LZN6</accession>
<dbReference type="InterPro" id="IPR013087">
    <property type="entry name" value="Znf_C2H2_type"/>
</dbReference>
<comment type="subcellular location">
    <subcellularLocation>
        <location evidence="1">Nucleus</location>
    </subcellularLocation>
</comment>
<reference evidence="12" key="1">
    <citation type="submission" date="2018-07" db="EMBL/GenBank/DDBJ databases">
        <authorList>
            <person name="Quirk P.G."/>
            <person name="Krulwich T.A."/>
        </authorList>
    </citation>
    <scope>NUCLEOTIDE SEQUENCE</scope>
</reference>
<dbReference type="SMART" id="SM00355">
    <property type="entry name" value="ZnF_C2H2"/>
    <property type="match status" value="10"/>
</dbReference>
<evidence type="ECO:0000256" key="10">
    <source>
        <dbReference type="PROSITE-ProRule" id="PRU00042"/>
    </source>
</evidence>
<evidence type="ECO:0000256" key="2">
    <source>
        <dbReference type="ARBA" id="ARBA00022723"/>
    </source>
</evidence>
<dbReference type="PANTHER" id="PTHR24379:SF121">
    <property type="entry name" value="C2H2-TYPE DOMAIN-CONTAINING PROTEIN"/>
    <property type="match status" value="1"/>
</dbReference>
<protein>
    <submittedName>
        <fullName evidence="12">CSON008615 protein</fullName>
    </submittedName>
</protein>
<dbReference type="OMA" id="VILDHER"/>
<dbReference type="PROSITE" id="PS00028">
    <property type="entry name" value="ZINC_FINGER_C2H2_1"/>
    <property type="match status" value="5"/>
</dbReference>
<evidence type="ECO:0000256" key="4">
    <source>
        <dbReference type="ARBA" id="ARBA00022771"/>
    </source>
</evidence>
<dbReference type="PANTHER" id="PTHR24379">
    <property type="entry name" value="KRAB AND ZINC FINGER DOMAIN-CONTAINING"/>
    <property type="match status" value="1"/>
</dbReference>
<dbReference type="FunFam" id="3.30.160.60:FF:000325">
    <property type="entry name" value="ZFP90 zinc finger protein"/>
    <property type="match status" value="2"/>
</dbReference>
<evidence type="ECO:0000256" key="3">
    <source>
        <dbReference type="ARBA" id="ARBA00022737"/>
    </source>
</evidence>
<evidence type="ECO:0000259" key="11">
    <source>
        <dbReference type="PROSITE" id="PS50157"/>
    </source>
</evidence>
<feature type="domain" description="C2H2-type" evidence="11">
    <location>
        <begin position="124"/>
        <end position="153"/>
    </location>
</feature>
<dbReference type="FunFam" id="3.30.160.60:FF:000110">
    <property type="entry name" value="Zinc finger protein-like"/>
    <property type="match status" value="1"/>
</dbReference>
<feature type="domain" description="C2H2-type" evidence="11">
    <location>
        <begin position="413"/>
        <end position="440"/>
    </location>
</feature>
<evidence type="ECO:0000313" key="12">
    <source>
        <dbReference type="EMBL" id="SSX23280.1"/>
    </source>
</evidence>
<dbReference type="GO" id="GO:0003677">
    <property type="term" value="F:DNA binding"/>
    <property type="evidence" value="ECO:0007669"/>
    <property type="project" value="UniProtKB-KW"/>
</dbReference>
<feature type="domain" description="C2H2-type" evidence="11">
    <location>
        <begin position="356"/>
        <end position="383"/>
    </location>
</feature>
<dbReference type="SUPFAM" id="SSF57667">
    <property type="entry name" value="beta-beta-alpha zinc fingers"/>
    <property type="match status" value="5"/>
</dbReference>
<sequence>MSDGIVQKREILSCAKCGHVYYSPSQLKIHLETDCGKVKKFVCFCGKKYLTEGSLNQHSLSHNGQKKFLCDFCGKSFLSKGQLTIHERCHTNDKPFGCGICSKKFAYRESLITHASVHSGVKPYECACCKKTFSCIGNLLKHRKTRPDTCGSPEFAEVKKIAPRPMTKNLCIPIIIEKKGKQGKSRRSQRGINLKQEKTVIKNEITNNLDTNFMEIDIKNECDDDNETEIEFFVGSEYQDDSKDQIIIVKDSSFLMSPVIIESDNYSLIQKSNSTKLISQNSIEENFNSYVKIENNTLSCRMCPRIYKSINVFLKHLEKEHQIVIECKEEFIKKCQNTMKSVPNPEIIKKENSKMYSCSKCDRKFSSKTVILDHERSNCGKTPLYDCKVCNKRYHSAGSLKTHMTIHTGELNHICPFCGKTFRTAGQVKIHSRKHTKDQPYQCETCTKRFAYRESLIVHLSIHTGIKRFMCGCGKKFSCISNLKAHRKSRESTCGKLPLDTKPISTTKS</sequence>
<evidence type="ECO:0000256" key="5">
    <source>
        <dbReference type="ARBA" id="ARBA00022833"/>
    </source>
</evidence>
<dbReference type="FunFam" id="3.30.160.60:FF:000446">
    <property type="entry name" value="Zinc finger protein"/>
    <property type="match status" value="1"/>
</dbReference>
<dbReference type="AlphaFoldDB" id="A0A336LZN6"/>
<keyword evidence="6" id="KW-0805">Transcription regulation</keyword>
<organism evidence="12">
    <name type="scientific">Culicoides sonorensis</name>
    <name type="common">Biting midge</name>
    <dbReference type="NCBI Taxonomy" id="179676"/>
    <lineage>
        <taxon>Eukaryota</taxon>
        <taxon>Metazoa</taxon>
        <taxon>Ecdysozoa</taxon>
        <taxon>Arthropoda</taxon>
        <taxon>Hexapoda</taxon>
        <taxon>Insecta</taxon>
        <taxon>Pterygota</taxon>
        <taxon>Neoptera</taxon>
        <taxon>Endopterygota</taxon>
        <taxon>Diptera</taxon>
        <taxon>Nematocera</taxon>
        <taxon>Chironomoidea</taxon>
        <taxon>Ceratopogonidae</taxon>
        <taxon>Ceratopogoninae</taxon>
        <taxon>Culicoides</taxon>
        <taxon>Monoculicoides</taxon>
    </lineage>
</organism>
<keyword evidence="8" id="KW-0804">Transcription</keyword>
<dbReference type="EMBL" id="UFQT01000326">
    <property type="protein sequence ID" value="SSX23280.1"/>
    <property type="molecule type" value="Genomic_DNA"/>
</dbReference>
<keyword evidence="2" id="KW-0479">Metal-binding</keyword>
<keyword evidence="7" id="KW-0238">DNA-binding</keyword>
<dbReference type="PROSITE" id="PS50157">
    <property type="entry name" value="ZINC_FINGER_C2H2_2"/>
    <property type="match status" value="8"/>
</dbReference>
<dbReference type="GO" id="GO:0008270">
    <property type="term" value="F:zinc ion binding"/>
    <property type="evidence" value="ECO:0007669"/>
    <property type="project" value="UniProtKB-KW"/>
</dbReference>
<proteinExistence type="predicted"/>